<dbReference type="Proteomes" id="UP001562425">
    <property type="component" value="Unassembled WGS sequence"/>
</dbReference>
<evidence type="ECO:0000313" key="9">
    <source>
        <dbReference type="EMBL" id="KAL1399861.1"/>
    </source>
</evidence>
<evidence type="ECO:0000256" key="5">
    <source>
        <dbReference type="ARBA" id="ARBA00023136"/>
    </source>
</evidence>
<evidence type="ECO:0000256" key="2">
    <source>
        <dbReference type="ARBA" id="ARBA00022475"/>
    </source>
</evidence>
<keyword evidence="5 8" id="KW-0472">Membrane</keyword>
<dbReference type="EMBL" id="JBEHCU010005432">
    <property type="protein sequence ID" value="KAL1399861.1"/>
    <property type="molecule type" value="Genomic_DNA"/>
</dbReference>
<evidence type="ECO:0000313" key="10">
    <source>
        <dbReference type="Proteomes" id="UP001562425"/>
    </source>
</evidence>
<keyword evidence="6" id="KW-0675">Receptor</keyword>
<comment type="caution">
    <text evidence="9">The sequence shown here is derived from an EMBL/GenBank/DDBJ whole genome shotgun (WGS) entry which is preliminary data.</text>
</comment>
<evidence type="ECO:0000256" key="7">
    <source>
        <dbReference type="ARBA" id="ARBA00023180"/>
    </source>
</evidence>
<feature type="transmembrane region" description="Helical" evidence="8">
    <location>
        <begin position="273"/>
        <end position="292"/>
    </location>
</feature>
<organism evidence="9 10">
    <name type="scientific">Culex pipiens pipiens</name>
    <name type="common">Northern house mosquito</name>
    <dbReference type="NCBI Taxonomy" id="38569"/>
    <lineage>
        <taxon>Eukaryota</taxon>
        <taxon>Metazoa</taxon>
        <taxon>Ecdysozoa</taxon>
        <taxon>Arthropoda</taxon>
        <taxon>Hexapoda</taxon>
        <taxon>Insecta</taxon>
        <taxon>Pterygota</taxon>
        <taxon>Neoptera</taxon>
        <taxon>Endopterygota</taxon>
        <taxon>Diptera</taxon>
        <taxon>Nematocera</taxon>
        <taxon>Culicoidea</taxon>
        <taxon>Culicidae</taxon>
        <taxon>Culicinae</taxon>
        <taxon>Culicini</taxon>
        <taxon>Culex</taxon>
        <taxon>Culex</taxon>
    </lineage>
</organism>
<feature type="transmembrane region" description="Helical" evidence="8">
    <location>
        <begin position="6"/>
        <end position="23"/>
    </location>
</feature>
<protein>
    <recommendedName>
        <fullName evidence="11">Ionotropic receptor</fullName>
    </recommendedName>
</protein>
<feature type="transmembrane region" description="Helical" evidence="8">
    <location>
        <begin position="436"/>
        <end position="455"/>
    </location>
</feature>
<keyword evidence="3 8" id="KW-0812">Transmembrane</keyword>
<evidence type="ECO:0000256" key="3">
    <source>
        <dbReference type="ARBA" id="ARBA00022692"/>
    </source>
</evidence>
<reference evidence="9 10" key="1">
    <citation type="submission" date="2024-05" db="EMBL/GenBank/DDBJ databases">
        <title>Culex pipiens pipiens assembly and annotation.</title>
        <authorList>
            <person name="Alout H."/>
            <person name="Durand T."/>
        </authorList>
    </citation>
    <scope>NUCLEOTIDE SEQUENCE [LARGE SCALE GENOMIC DNA]</scope>
    <source>
        <strain evidence="9">HA-2024</strain>
        <tissue evidence="9">Whole body</tissue>
    </source>
</reference>
<dbReference type="AlphaFoldDB" id="A0ABD1DJF6"/>
<feature type="transmembrane region" description="Helical" evidence="8">
    <location>
        <begin position="321"/>
        <end position="338"/>
    </location>
</feature>
<dbReference type="PANTHER" id="PTHR42643:SF41">
    <property type="entry name" value="IONOTROPIC RECEPTOR 20A-RELATED"/>
    <property type="match status" value="1"/>
</dbReference>
<sequence>MKPAATLTTSSLLSIILIALFRIDPTSCSYRQKLVDYTASFIRFLQAQHPGYFQLWFYHAAPTIIPEDPILQEIHSALDTNPVPRMVLNTFDSSWIHSERQPIPLLIIHIESVLLEPSRWQNFTQMMIALDSHSKVLILTSFESPNIELEVLLVPFQYTKTFNVVYLSLDREFDCSGYDIQVIHDAAQYLNASIQYVALFCDGRECQLPEITKLSLDATQCPFDIYADQVSLRNKYQNHLVAAPISTNDVFLVPRGRSLNVVELFVKPFRPEVWILLLTGLILVKIASFILAGGFQNDVLLLPICGFERFDLNQANRTEKTVIFSLIVFFFFVSNAYESKFMSLMTNRPPAYEISTLEDILNMELTVKASKQRAEFLPGYKFRYIFAEDVNATEDRLDGVSVYLTNVMRAEVALLRPENWDFDSNQPRYKMLNQRLGLQLSFYLLTVRSLVKPALYHVQRMLFEGGILQLWYRQMVNVFYSGGVIFERTIPEEGLAPTAAILKFSDLLPLWNVLALGCCVSLVVFVVEVGTRLCTRMWNVEM</sequence>
<comment type="subcellular location">
    <subcellularLocation>
        <location evidence="1">Cell membrane</location>
        <topology evidence="1">Multi-pass membrane protein</topology>
    </subcellularLocation>
</comment>
<accession>A0ABD1DJF6</accession>
<keyword evidence="7" id="KW-0325">Glycoprotein</keyword>
<dbReference type="PANTHER" id="PTHR42643">
    <property type="entry name" value="IONOTROPIC RECEPTOR 20A-RELATED"/>
    <property type="match status" value="1"/>
</dbReference>
<proteinExistence type="predicted"/>
<evidence type="ECO:0008006" key="11">
    <source>
        <dbReference type="Google" id="ProtNLM"/>
    </source>
</evidence>
<gene>
    <name evidence="9" type="ORF">pipiens_007893</name>
</gene>
<dbReference type="GO" id="GO:0005886">
    <property type="term" value="C:plasma membrane"/>
    <property type="evidence" value="ECO:0007669"/>
    <property type="project" value="UniProtKB-SubCell"/>
</dbReference>
<evidence type="ECO:0000256" key="6">
    <source>
        <dbReference type="ARBA" id="ARBA00023170"/>
    </source>
</evidence>
<dbReference type="InterPro" id="IPR052192">
    <property type="entry name" value="Insect_Ionotropic_Sensory_Rcpt"/>
</dbReference>
<keyword evidence="2" id="KW-1003">Cell membrane</keyword>
<evidence type="ECO:0000256" key="8">
    <source>
        <dbReference type="SAM" id="Phobius"/>
    </source>
</evidence>
<evidence type="ECO:0000256" key="1">
    <source>
        <dbReference type="ARBA" id="ARBA00004651"/>
    </source>
</evidence>
<keyword evidence="10" id="KW-1185">Reference proteome</keyword>
<evidence type="ECO:0000256" key="4">
    <source>
        <dbReference type="ARBA" id="ARBA00022989"/>
    </source>
</evidence>
<keyword evidence="4 8" id="KW-1133">Transmembrane helix</keyword>
<name>A0ABD1DJF6_CULPP</name>
<feature type="transmembrane region" description="Helical" evidence="8">
    <location>
        <begin position="510"/>
        <end position="529"/>
    </location>
</feature>